<accession>A0A653Y8I2</accession>
<sequence length="53" mass="6440">MYEKKWTIKNTPSLSMNHKDEVFVSWYHLYLLFARAKQPLQVQSSNLAHILWF</sequence>
<gene>
    <name evidence="1" type="ORF">BACI348_51073</name>
</gene>
<name>A0A653Y8I2_BACAB</name>
<evidence type="ECO:0000313" key="2">
    <source>
        <dbReference type="Proteomes" id="UP000433089"/>
    </source>
</evidence>
<evidence type="ECO:0000313" key="1">
    <source>
        <dbReference type="EMBL" id="VXC38787.1"/>
    </source>
</evidence>
<protein>
    <submittedName>
        <fullName evidence="1">Uncharacterized protein</fullName>
    </submittedName>
</protein>
<proteinExistence type="predicted"/>
<reference evidence="1 2" key="1">
    <citation type="submission" date="2019-10" db="EMBL/GenBank/DDBJ databases">
        <authorList>
            <person name="Karimi E."/>
        </authorList>
    </citation>
    <scope>NUCLEOTIDE SEQUENCE [LARGE SCALE GENOMIC DNA]</scope>
    <source>
        <strain evidence="1">Bacillus sp. 348</strain>
    </source>
</reference>
<dbReference type="Proteomes" id="UP000433089">
    <property type="component" value="Unassembled WGS sequence"/>
</dbReference>
<organism evidence="1 2">
    <name type="scientific">Bacillus altitudinis</name>
    <dbReference type="NCBI Taxonomy" id="293387"/>
    <lineage>
        <taxon>Bacteria</taxon>
        <taxon>Bacillati</taxon>
        <taxon>Bacillota</taxon>
        <taxon>Bacilli</taxon>
        <taxon>Bacillales</taxon>
        <taxon>Bacillaceae</taxon>
        <taxon>Bacillus</taxon>
    </lineage>
</organism>
<dbReference type="EMBL" id="CABWLH010000010">
    <property type="protein sequence ID" value="VXC38787.1"/>
    <property type="molecule type" value="Genomic_DNA"/>
</dbReference>
<dbReference type="AlphaFoldDB" id="A0A653Y8I2"/>